<name>A0A6M0IJM8_9BACT</name>
<feature type="region of interest" description="Disordered" evidence="1">
    <location>
        <begin position="31"/>
        <end position="63"/>
    </location>
</feature>
<dbReference type="Proteomes" id="UP000477386">
    <property type="component" value="Unassembled WGS sequence"/>
</dbReference>
<keyword evidence="5" id="KW-1185">Reference proteome</keyword>
<gene>
    <name evidence="4" type="ORF">GK091_16625</name>
</gene>
<evidence type="ECO:0000259" key="3">
    <source>
        <dbReference type="PROSITE" id="PS50213"/>
    </source>
</evidence>
<dbReference type="AlphaFoldDB" id="A0A6M0IJM8"/>
<dbReference type="PROSITE" id="PS50213">
    <property type="entry name" value="FAS1"/>
    <property type="match status" value="2"/>
</dbReference>
<dbReference type="InterPro" id="IPR000782">
    <property type="entry name" value="FAS1_domain"/>
</dbReference>
<evidence type="ECO:0000256" key="2">
    <source>
        <dbReference type="SAM" id="SignalP"/>
    </source>
</evidence>
<dbReference type="SUPFAM" id="SSF82153">
    <property type="entry name" value="FAS1 domain"/>
    <property type="match status" value="2"/>
</dbReference>
<feature type="domain" description="FAS1" evidence="3">
    <location>
        <begin position="68"/>
        <end position="202"/>
    </location>
</feature>
<evidence type="ECO:0000313" key="5">
    <source>
        <dbReference type="Proteomes" id="UP000477386"/>
    </source>
</evidence>
<protein>
    <submittedName>
        <fullName evidence="4">Fasciclin domain-containing protein</fullName>
    </submittedName>
</protein>
<feature type="chain" id="PRO_5026720252" evidence="2">
    <location>
        <begin position="28"/>
        <end position="351"/>
    </location>
</feature>
<dbReference type="PANTHER" id="PTHR10900">
    <property type="entry name" value="PERIOSTIN-RELATED"/>
    <property type="match status" value="1"/>
</dbReference>
<keyword evidence="2" id="KW-0732">Signal</keyword>
<dbReference type="SMART" id="SM00554">
    <property type="entry name" value="FAS1"/>
    <property type="match status" value="2"/>
</dbReference>
<evidence type="ECO:0000256" key="1">
    <source>
        <dbReference type="SAM" id="MobiDB-lite"/>
    </source>
</evidence>
<reference evidence="4 5" key="1">
    <citation type="submission" date="2020-02" db="EMBL/GenBank/DDBJ databases">
        <title>Draft genome sequence of two Spirosoma agri KCTC 52727 and Spirosoma terrae KCTC 52035.</title>
        <authorList>
            <person name="Rojas J."/>
            <person name="Ambika Manirajan B."/>
            <person name="Ratering S."/>
            <person name="Suarez C."/>
            <person name="Schnell S."/>
        </authorList>
    </citation>
    <scope>NUCLEOTIDE SEQUENCE [LARGE SCALE GENOMIC DNA]</scope>
    <source>
        <strain evidence="4 5">KCTC 52727</strain>
    </source>
</reference>
<feature type="domain" description="FAS1" evidence="3">
    <location>
        <begin position="206"/>
        <end position="348"/>
    </location>
</feature>
<dbReference type="Gene3D" id="2.30.180.10">
    <property type="entry name" value="FAS1 domain"/>
    <property type="match status" value="2"/>
</dbReference>
<sequence>MIQSIHTYFRQSTLLLLLAAAPFFVSCSTNTPDPVATTPPTSGTVTTPGTGTTTTPGTSTTATPGTTVVSSVTYIAQKDNLNLLEAAIVRAGLTADFNKEGITIFAPSDDAFKAAGYANEAAVSAAPAADLQRILRYHVVGSRIDQSAIPTGVNTSYQTSLADNQISVYKTSASDISVNQAKIIQGDNPTTGSVVHIINQVLMPPSVNLIALAKTNTNLSFLAAAIDRAGSSVQDVLNKNTQNGYTLFAPTNDAFKAAGYADEAAIKAADQKKLSDLLLYHVLTYRAFAQTFQNGADIVTAQGTSVRINSSNGKVTLLGKGNGSTAANVTQADQVASNGIIHVIDRVLLAQ</sequence>
<dbReference type="RefSeq" id="WP_164040428.1">
    <property type="nucleotide sequence ID" value="NZ_JAAGNZ010000001.1"/>
</dbReference>
<feature type="signal peptide" evidence="2">
    <location>
        <begin position="1"/>
        <end position="27"/>
    </location>
</feature>
<evidence type="ECO:0000313" key="4">
    <source>
        <dbReference type="EMBL" id="NEU68516.1"/>
    </source>
</evidence>
<feature type="compositionally biased region" description="Low complexity" evidence="1">
    <location>
        <begin position="35"/>
        <end position="63"/>
    </location>
</feature>
<organism evidence="4 5">
    <name type="scientific">Spirosoma agri</name>
    <dbReference type="NCBI Taxonomy" id="1987381"/>
    <lineage>
        <taxon>Bacteria</taxon>
        <taxon>Pseudomonadati</taxon>
        <taxon>Bacteroidota</taxon>
        <taxon>Cytophagia</taxon>
        <taxon>Cytophagales</taxon>
        <taxon>Cytophagaceae</taxon>
        <taxon>Spirosoma</taxon>
    </lineage>
</organism>
<dbReference type="EMBL" id="JAAGNZ010000001">
    <property type="protein sequence ID" value="NEU68516.1"/>
    <property type="molecule type" value="Genomic_DNA"/>
</dbReference>
<dbReference type="InterPro" id="IPR050904">
    <property type="entry name" value="Adhesion/Biosynth-related"/>
</dbReference>
<proteinExistence type="predicted"/>
<dbReference type="PANTHER" id="PTHR10900:SF77">
    <property type="entry name" value="FI19380P1"/>
    <property type="match status" value="1"/>
</dbReference>
<comment type="caution">
    <text evidence="4">The sequence shown here is derived from an EMBL/GenBank/DDBJ whole genome shotgun (WGS) entry which is preliminary data.</text>
</comment>
<dbReference type="GO" id="GO:0005615">
    <property type="term" value="C:extracellular space"/>
    <property type="evidence" value="ECO:0007669"/>
    <property type="project" value="TreeGrafter"/>
</dbReference>
<dbReference type="Pfam" id="PF02469">
    <property type="entry name" value="Fasciclin"/>
    <property type="match status" value="2"/>
</dbReference>
<accession>A0A6M0IJM8</accession>
<dbReference type="InterPro" id="IPR036378">
    <property type="entry name" value="FAS1_dom_sf"/>
</dbReference>
<dbReference type="FunFam" id="2.30.180.10:FF:000032">
    <property type="entry name" value="Fasciclin domain-containing protein, putative"/>
    <property type="match status" value="1"/>
</dbReference>